<dbReference type="PROSITE" id="PS00107">
    <property type="entry name" value="PROTEIN_KINASE_ATP"/>
    <property type="match status" value="1"/>
</dbReference>
<dbReference type="GO" id="GO:0005634">
    <property type="term" value="C:nucleus"/>
    <property type="evidence" value="ECO:0007669"/>
    <property type="project" value="TreeGrafter"/>
</dbReference>
<keyword evidence="8" id="KW-0418">Kinase</keyword>
<keyword evidence="9 19" id="KW-0067">ATP-binding</keyword>
<dbReference type="FunFam" id="3.30.200.20:FF:000280">
    <property type="entry name" value="membrane-associated tyrosine- and threonine-specific cdc2-inhibitory kinase"/>
    <property type="match status" value="1"/>
</dbReference>
<keyword evidence="12" id="KW-0472">Membrane</keyword>
<evidence type="ECO:0000256" key="4">
    <source>
        <dbReference type="ARBA" id="ARBA00022553"/>
    </source>
</evidence>
<dbReference type="FunFam" id="1.10.510.10:FF:000315">
    <property type="entry name" value="membrane-associated tyrosine- and threonine-specific cdc2-inhibitory kinase"/>
    <property type="match status" value="1"/>
</dbReference>
<dbReference type="PROSITE" id="PS00108">
    <property type="entry name" value="PROTEIN_KINASE_ST"/>
    <property type="match status" value="1"/>
</dbReference>
<comment type="similarity">
    <text evidence="14">Belongs to the protein kinase superfamily. Ser/Thr protein kinase family. GCN2 subfamily.</text>
</comment>
<keyword evidence="3" id="KW-0723">Serine/threonine-protein kinase</keyword>
<comment type="catalytic activity">
    <reaction evidence="15">
        <text>L-threonyl-[protein] + ATP = O-phospho-L-threonyl-[protein] + ADP + H(+)</text>
        <dbReference type="Rhea" id="RHEA:46608"/>
        <dbReference type="Rhea" id="RHEA-COMP:11060"/>
        <dbReference type="Rhea" id="RHEA-COMP:11605"/>
        <dbReference type="ChEBI" id="CHEBI:15378"/>
        <dbReference type="ChEBI" id="CHEBI:30013"/>
        <dbReference type="ChEBI" id="CHEBI:30616"/>
        <dbReference type="ChEBI" id="CHEBI:61977"/>
        <dbReference type="ChEBI" id="CHEBI:456216"/>
        <dbReference type="EC" id="2.7.11.1"/>
    </reaction>
</comment>
<dbReference type="GO" id="GO:0051321">
    <property type="term" value="P:meiotic cell cycle"/>
    <property type="evidence" value="ECO:0007669"/>
    <property type="project" value="TreeGrafter"/>
</dbReference>
<dbReference type="PANTHER" id="PTHR11042:SF183">
    <property type="entry name" value="MEMBRANE-ASSOCIATED TYROSINE- AND THREONINE-SPECIFIC CDC2-INHIBITORY KINASE"/>
    <property type="match status" value="1"/>
</dbReference>
<evidence type="ECO:0000256" key="17">
    <source>
        <dbReference type="ARBA" id="ARBA00074601"/>
    </source>
</evidence>
<organism evidence="21 22">
    <name type="scientific">Cherax quadricarinatus</name>
    <name type="common">Australian red claw crayfish</name>
    <dbReference type="NCBI Taxonomy" id="27406"/>
    <lineage>
        <taxon>Eukaryota</taxon>
        <taxon>Metazoa</taxon>
        <taxon>Ecdysozoa</taxon>
        <taxon>Arthropoda</taxon>
        <taxon>Crustacea</taxon>
        <taxon>Multicrustacea</taxon>
        <taxon>Malacostraca</taxon>
        <taxon>Eumalacostraca</taxon>
        <taxon>Eucarida</taxon>
        <taxon>Decapoda</taxon>
        <taxon>Pleocyemata</taxon>
        <taxon>Astacidea</taxon>
        <taxon>Parastacoidea</taxon>
        <taxon>Parastacidae</taxon>
        <taxon>Cherax</taxon>
    </lineage>
</organism>
<evidence type="ECO:0000256" key="16">
    <source>
        <dbReference type="ARBA" id="ARBA00048679"/>
    </source>
</evidence>
<dbReference type="EMBL" id="JARKIK010000044">
    <property type="protein sequence ID" value="KAK8736159.1"/>
    <property type="molecule type" value="Genomic_DNA"/>
</dbReference>
<evidence type="ECO:0000256" key="18">
    <source>
        <dbReference type="ARBA" id="ARBA00084081"/>
    </source>
</evidence>
<dbReference type="GO" id="GO:0046872">
    <property type="term" value="F:metal ion binding"/>
    <property type="evidence" value="ECO:0007669"/>
    <property type="project" value="UniProtKB-KW"/>
</dbReference>
<evidence type="ECO:0000256" key="14">
    <source>
        <dbReference type="ARBA" id="ARBA00037982"/>
    </source>
</evidence>
<dbReference type="EC" id="2.7.11.1" evidence="2"/>
<dbReference type="Gene3D" id="1.10.510.10">
    <property type="entry name" value="Transferase(Phosphotransferase) domain 1"/>
    <property type="match status" value="1"/>
</dbReference>
<evidence type="ECO:0000313" key="22">
    <source>
        <dbReference type="Proteomes" id="UP001445076"/>
    </source>
</evidence>
<keyword evidence="13" id="KW-0131">Cell cycle</keyword>
<comment type="caution">
    <text evidence="21">The sequence shown here is derived from an EMBL/GenBank/DDBJ whole genome shotgun (WGS) entry which is preliminary data.</text>
</comment>
<evidence type="ECO:0000256" key="11">
    <source>
        <dbReference type="ARBA" id="ARBA00023034"/>
    </source>
</evidence>
<keyword evidence="4" id="KW-0597">Phosphoprotein</keyword>
<evidence type="ECO:0000313" key="21">
    <source>
        <dbReference type="EMBL" id="KAK8736159.1"/>
    </source>
</evidence>
<feature type="binding site" evidence="19">
    <location>
        <position position="126"/>
    </location>
    <ligand>
        <name>ATP</name>
        <dbReference type="ChEBI" id="CHEBI:30616"/>
    </ligand>
</feature>
<accession>A0AAW0X8R7</accession>
<comment type="catalytic activity">
    <reaction evidence="16">
        <text>L-seryl-[protein] + ATP = O-phospho-L-seryl-[protein] + ADP + H(+)</text>
        <dbReference type="Rhea" id="RHEA:17989"/>
        <dbReference type="Rhea" id="RHEA-COMP:9863"/>
        <dbReference type="Rhea" id="RHEA-COMP:11604"/>
        <dbReference type="ChEBI" id="CHEBI:15378"/>
        <dbReference type="ChEBI" id="CHEBI:29999"/>
        <dbReference type="ChEBI" id="CHEBI:30616"/>
        <dbReference type="ChEBI" id="CHEBI:83421"/>
        <dbReference type="ChEBI" id="CHEBI:456216"/>
        <dbReference type="EC" id="2.7.11.1"/>
    </reaction>
</comment>
<feature type="domain" description="Protein kinase" evidence="20">
    <location>
        <begin position="97"/>
        <end position="353"/>
    </location>
</feature>
<evidence type="ECO:0000256" key="2">
    <source>
        <dbReference type="ARBA" id="ARBA00012513"/>
    </source>
</evidence>
<dbReference type="PANTHER" id="PTHR11042">
    <property type="entry name" value="EUKARYOTIC TRANSLATION INITIATION FACTOR 2-ALPHA KINASE EIF2-ALPHA KINASE -RELATED"/>
    <property type="match status" value="1"/>
</dbReference>
<evidence type="ECO:0000256" key="1">
    <source>
        <dbReference type="ARBA" id="ARBA00004395"/>
    </source>
</evidence>
<protein>
    <recommendedName>
        <fullName evidence="17">Membrane-associated tyrosine- and threonine-specific cdc2-inhibitory kinase</fullName>
        <ecNumber evidence="2">2.7.11.1</ecNumber>
    </recommendedName>
    <alternativeName>
        <fullName evidence="18">Myt1 kinase</fullName>
    </alternativeName>
</protein>
<proteinExistence type="inferred from homology"/>
<evidence type="ECO:0000256" key="13">
    <source>
        <dbReference type="ARBA" id="ARBA00023306"/>
    </source>
</evidence>
<keyword evidence="6" id="KW-0479">Metal-binding</keyword>
<dbReference type="Gene3D" id="3.30.200.20">
    <property type="entry name" value="Phosphorylase Kinase, domain 1"/>
    <property type="match status" value="1"/>
</dbReference>
<evidence type="ECO:0000259" key="20">
    <source>
        <dbReference type="PROSITE" id="PS50011"/>
    </source>
</evidence>
<dbReference type="PROSITE" id="PS50011">
    <property type="entry name" value="PROTEIN_KINASE_DOM"/>
    <property type="match status" value="1"/>
</dbReference>
<dbReference type="GO" id="GO:0110031">
    <property type="term" value="P:negative regulation of G2/MI transition of meiotic cell cycle"/>
    <property type="evidence" value="ECO:0007669"/>
    <property type="project" value="TreeGrafter"/>
</dbReference>
<dbReference type="GO" id="GO:0000139">
    <property type="term" value="C:Golgi membrane"/>
    <property type="evidence" value="ECO:0007669"/>
    <property type="project" value="UniProtKB-SubCell"/>
</dbReference>
<dbReference type="InterPro" id="IPR050339">
    <property type="entry name" value="CC_SR_Kinase"/>
</dbReference>
<keyword evidence="10" id="KW-0460">Magnesium</keyword>
<dbReference type="GO" id="GO:0005524">
    <property type="term" value="F:ATP binding"/>
    <property type="evidence" value="ECO:0007669"/>
    <property type="project" value="UniProtKB-UniRule"/>
</dbReference>
<dbReference type="SUPFAM" id="SSF56112">
    <property type="entry name" value="Protein kinase-like (PK-like)"/>
    <property type="match status" value="1"/>
</dbReference>
<gene>
    <name evidence="21" type="ORF">OTU49_004852</name>
</gene>
<dbReference type="InterPro" id="IPR011009">
    <property type="entry name" value="Kinase-like_dom_sf"/>
</dbReference>
<keyword evidence="11" id="KW-0333">Golgi apparatus</keyword>
<dbReference type="Proteomes" id="UP001445076">
    <property type="component" value="Unassembled WGS sequence"/>
</dbReference>
<evidence type="ECO:0000256" key="12">
    <source>
        <dbReference type="ARBA" id="ARBA00023136"/>
    </source>
</evidence>
<keyword evidence="22" id="KW-1185">Reference proteome</keyword>
<sequence>MILINGSNSPLSYERPAPVFITEHRPLSTKKSRGTPKFAQPPRAPVKSCPVTRIFPRVNDTDRPQAVSFREDTDTSFIVQSPFYKAEKSALYFEQCYVIEERLGAGSFGEVFRVRSKEDGKLYACKRTLLKFRGEGDRRRRMEEVQKHETLPKHQNCVQFYRAWEERQHLYLLTEVCKTSLADVAEDRHDLPESVVWDYLVDLLQGVRHLHKHNLVHMDIKPENIFFGYDGLCKLGDFGLVIDISQGPVHEAVEGDPKYLAPELMNLQFGPPADIFSLGMTILELATDLDLPKQGDAWQQLRQGRLPPAAIRLSKDLQSVLTGFLQPNPQERLTAEQALALPPIKRVLYHKTIKDYCRKSIMKAKNTLMQTWLYLVVFLSFLAQPLKCLQKSKASEDLPNLSRINNSDSDFTAGFSDDDGIDDQSLAQPLSDISTSSSEANQYTRKPFGNSTPIGYQFKKQTDFITVSPTIRNSLNASLNVGESPSFLHRRSVHSRSGRQFGQHVNVSGSLSVPCTPSPKIPVDEEPLSSFNLTSRNLMDLFNAAESDDDD</sequence>
<evidence type="ECO:0000256" key="6">
    <source>
        <dbReference type="ARBA" id="ARBA00022723"/>
    </source>
</evidence>
<dbReference type="GO" id="GO:0004674">
    <property type="term" value="F:protein serine/threonine kinase activity"/>
    <property type="evidence" value="ECO:0007669"/>
    <property type="project" value="UniProtKB-KW"/>
</dbReference>
<name>A0AAW0X8R7_CHEQU</name>
<dbReference type="Pfam" id="PF00069">
    <property type="entry name" value="Pkinase"/>
    <property type="match status" value="1"/>
</dbReference>
<evidence type="ECO:0000256" key="7">
    <source>
        <dbReference type="ARBA" id="ARBA00022741"/>
    </source>
</evidence>
<comment type="subcellular location">
    <subcellularLocation>
        <location evidence="1">Golgi apparatus membrane</location>
        <topology evidence="1">Peripheral membrane protein</topology>
    </subcellularLocation>
</comment>
<dbReference type="InterPro" id="IPR008271">
    <property type="entry name" value="Ser/Thr_kinase_AS"/>
</dbReference>
<evidence type="ECO:0000256" key="9">
    <source>
        <dbReference type="ARBA" id="ARBA00022840"/>
    </source>
</evidence>
<evidence type="ECO:0000256" key="3">
    <source>
        <dbReference type="ARBA" id="ARBA00022527"/>
    </source>
</evidence>
<keyword evidence="7 19" id="KW-0547">Nucleotide-binding</keyword>
<evidence type="ECO:0000256" key="19">
    <source>
        <dbReference type="PROSITE-ProRule" id="PRU10141"/>
    </source>
</evidence>
<evidence type="ECO:0000256" key="8">
    <source>
        <dbReference type="ARBA" id="ARBA00022777"/>
    </source>
</evidence>
<dbReference type="AlphaFoldDB" id="A0AAW0X8R7"/>
<evidence type="ECO:0000256" key="5">
    <source>
        <dbReference type="ARBA" id="ARBA00022679"/>
    </source>
</evidence>
<dbReference type="SMART" id="SM00220">
    <property type="entry name" value="S_TKc"/>
    <property type="match status" value="1"/>
</dbReference>
<evidence type="ECO:0000256" key="15">
    <source>
        <dbReference type="ARBA" id="ARBA00047899"/>
    </source>
</evidence>
<keyword evidence="5" id="KW-0808">Transferase</keyword>
<reference evidence="21 22" key="1">
    <citation type="journal article" date="2024" name="BMC Genomics">
        <title>Genome assembly of redclaw crayfish (Cherax quadricarinatus) provides insights into its immune adaptation and hypoxia tolerance.</title>
        <authorList>
            <person name="Liu Z."/>
            <person name="Zheng J."/>
            <person name="Li H."/>
            <person name="Fang K."/>
            <person name="Wang S."/>
            <person name="He J."/>
            <person name="Zhou D."/>
            <person name="Weng S."/>
            <person name="Chi M."/>
            <person name="Gu Z."/>
            <person name="He J."/>
            <person name="Li F."/>
            <person name="Wang M."/>
        </authorList>
    </citation>
    <scope>NUCLEOTIDE SEQUENCE [LARGE SCALE GENOMIC DNA]</scope>
    <source>
        <strain evidence="21">ZL_2023a</strain>
    </source>
</reference>
<dbReference type="InterPro" id="IPR017441">
    <property type="entry name" value="Protein_kinase_ATP_BS"/>
</dbReference>
<evidence type="ECO:0000256" key="10">
    <source>
        <dbReference type="ARBA" id="ARBA00022842"/>
    </source>
</evidence>
<dbReference type="InterPro" id="IPR000719">
    <property type="entry name" value="Prot_kinase_dom"/>
</dbReference>